<gene>
    <name evidence="1" type="ORF">RJ45_21270</name>
</gene>
<organism evidence="1 2">
    <name type="scientific">Photobacterium gaetbulicola</name>
    <dbReference type="NCBI Taxonomy" id="1295392"/>
    <lineage>
        <taxon>Bacteria</taxon>
        <taxon>Pseudomonadati</taxon>
        <taxon>Pseudomonadota</taxon>
        <taxon>Gammaproteobacteria</taxon>
        <taxon>Vibrionales</taxon>
        <taxon>Vibrionaceae</taxon>
        <taxon>Photobacterium</taxon>
    </lineage>
</organism>
<dbReference type="EMBL" id="JWLZ01000195">
    <property type="protein sequence ID" value="KHT61727.1"/>
    <property type="molecule type" value="Genomic_DNA"/>
</dbReference>
<sequence length="133" mass="15239">MCEKKSLWCSYQSVVFNLQQHPVYPCFAILTAFNPRSIVLSNKENLSRHHQLELVLKSQYQGVLPISCSASDGQWQELGFVVPMPLACACREAARWEQNAIYWVEGNNLFLVPVLLKGFEAQRLGDWPSFLYT</sequence>
<dbReference type="Proteomes" id="UP000031278">
    <property type="component" value="Unassembled WGS sequence"/>
</dbReference>
<evidence type="ECO:0000313" key="2">
    <source>
        <dbReference type="Proteomes" id="UP000031278"/>
    </source>
</evidence>
<comment type="caution">
    <text evidence="1">The sequence shown here is derived from an EMBL/GenBank/DDBJ whole genome shotgun (WGS) entry which is preliminary data.</text>
</comment>
<evidence type="ECO:0008006" key="3">
    <source>
        <dbReference type="Google" id="ProtNLM"/>
    </source>
</evidence>
<dbReference type="AlphaFoldDB" id="A0A0B9GYL8"/>
<proteinExistence type="predicted"/>
<accession>A0A0B9GYL8</accession>
<name>A0A0B9GYL8_9GAMM</name>
<dbReference type="RefSeq" id="WP_039467140.1">
    <property type="nucleotide sequence ID" value="NZ_PYME01000009.1"/>
</dbReference>
<dbReference type="InterPro" id="IPR021710">
    <property type="entry name" value="DUF3293"/>
</dbReference>
<dbReference type="Pfam" id="PF11697">
    <property type="entry name" value="DUF3293"/>
    <property type="match status" value="1"/>
</dbReference>
<reference evidence="1 2" key="1">
    <citation type="submission" date="2014-12" db="EMBL/GenBank/DDBJ databases">
        <title>Genome sequencing of Photobacterium gaetbulicola AD005a.</title>
        <authorList>
            <person name="Adrian T.G.S."/>
            <person name="Chan K.G."/>
        </authorList>
    </citation>
    <scope>NUCLEOTIDE SEQUENCE [LARGE SCALE GENOMIC DNA]</scope>
    <source>
        <strain evidence="1 2">AD005a</strain>
    </source>
</reference>
<protein>
    <recommendedName>
        <fullName evidence="3">DUF3293 domain-containing protein</fullName>
    </recommendedName>
</protein>
<evidence type="ECO:0000313" key="1">
    <source>
        <dbReference type="EMBL" id="KHT61727.1"/>
    </source>
</evidence>